<reference evidence="1 2" key="1">
    <citation type="submission" date="2024-12" db="EMBL/GenBank/DDBJ databases">
        <title>Forecasting of Potato common scab and diversities of Pathogenic streptomyces spp. in china.</title>
        <authorList>
            <person name="Handique U."/>
            <person name="Wu J."/>
        </authorList>
    </citation>
    <scope>NUCLEOTIDE SEQUENCE [LARGE SCALE GENOMIC DNA]</scope>
    <source>
        <strain evidence="1 2">ZRIMU1585</strain>
    </source>
</reference>
<accession>A0ABW9IZR8</accession>
<dbReference type="RefSeq" id="WP_409097810.1">
    <property type="nucleotide sequence ID" value="NZ_JBJVNE010000059.1"/>
</dbReference>
<dbReference type="EMBL" id="JBJVNE010000059">
    <property type="protein sequence ID" value="MFM9653542.1"/>
    <property type="molecule type" value="Genomic_DNA"/>
</dbReference>
<proteinExistence type="predicted"/>
<evidence type="ECO:0008006" key="3">
    <source>
        <dbReference type="Google" id="ProtNLM"/>
    </source>
</evidence>
<comment type="caution">
    <text evidence="1">The sequence shown here is derived from an EMBL/GenBank/DDBJ whole genome shotgun (WGS) entry which is preliminary data.</text>
</comment>
<gene>
    <name evidence="1" type="ORF">ACKI1S_46650</name>
</gene>
<evidence type="ECO:0000313" key="2">
    <source>
        <dbReference type="Proteomes" id="UP001631993"/>
    </source>
</evidence>
<protein>
    <recommendedName>
        <fullName evidence="3">Suppressor of fused domain protein</fullName>
    </recommendedName>
</protein>
<keyword evidence="2" id="KW-1185">Reference proteome</keyword>
<sequence length="199" mass="21224">MRRDPRLEIITSAIERLIPRATPAFLTVTVTETLPGTGEQTHTWTGKPEGVAVKVFTALYGRPSSTPDTPSPLAQAEDAKHAGDLVGEMGALTRAHDQLTSAAWYPARPGDLVHLHYPQGGAFPAFGETYLVGDAGDGLLSMQLLAHTLPDSERLLVGMVGCYAAEAADDPLYEMWFEAGAHLLTIVRDGRPVHAGGAQ</sequence>
<evidence type="ECO:0000313" key="1">
    <source>
        <dbReference type="EMBL" id="MFM9653542.1"/>
    </source>
</evidence>
<organism evidence="1 2">
    <name type="scientific">Streptomyces galilaeus</name>
    <dbReference type="NCBI Taxonomy" id="33899"/>
    <lineage>
        <taxon>Bacteria</taxon>
        <taxon>Bacillati</taxon>
        <taxon>Actinomycetota</taxon>
        <taxon>Actinomycetes</taxon>
        <taxon>Kitasatosporales</taxon>
        <taxon>Streptomycetaceae</taxon>
        <taxon>Streptomyces</taxon>
    </lineage>
</organism>
<dbReference type="Proteomes" id="UP001631993">
    <property type="component" value="Unassembled WGS sequence"/>
</dbReference>
<name>A0ABW9IZR8_STRGJ</name>